<dbReference type="Proteomes" id="UP001176961">
    <property type="component" value="Unassembled WGS sequence"/>
</dbReference>
<comment type="caution">
    <text evidence="1">The sequence shown here is derived from an EMBL/GenBank/DDBJ whole genome shotgun (WGS) entry which is preliminary data.</text>
</comment>
<evidence type="ECO:0000313" key="1">
    <source>
        <dbReference type="EMBL" id="CAJ0596611.1"/>
    </source>
</evidence>
<gene>
    <name evidence="1" type="ORF">CYNAS_LOCUS8594</name>
</gene>
<dbReference type="EMBL" id="CATQJL010000223">
    <property type="protein sequence ID" value="CAJ0596611.1"/>
    <property type="molecule type" value="Genomic_DNA"/>
</dbReference>
<proteinExistence type="predicted"/>
<keyword evidence="2" id="KW-1185">Reference proteome</keyword>
<name>A0AA36GQS6_CYLNA</name>
<protein>
    <submittedName>
        <fullName evidence="1">Uncharacterized protein</fullName>
    </submittedName>
</protein>
<accession>A0AA36GQS6</accession>
<evidence type="ECO:0000313" key="2">
    <source>
        <dbReference type="Proteomes" id="UP001176961"/>
    </source>
</evidence>
<dbReference type="AlphaFoldDB" id="A0AA36GQS6"/>
<sequence>MHSRIHFTLILVLFETVIAPFDLSLDDHFGRVYLASITLPSNPSLSKSEKLKKCHQLDNVKNKPLEDQVCERIVKFNDWASIRIETASEKVRKAYEMTHDWKKFKQPISPEEHMKQRDNVIKALDDAEKKELSELEGRIKRRLGEDSLLLTHRFMTIPQIRSA</sequence>
<organism evidence="1 2">
    <name type="scientific">Cylicocyclus nassatus</name>
    <name type="common">Nematode worm</name>
    <dbReference type="NCBI Taxonomy" id="53992"/>
    <lineage>
        <taxon>Eukaryota</taxon>
        <taxon>Metazoa</taxon>
        <taxon>Ecdysozoa</taxon>
        <taxon>Nematoda</taxon>
        <taxon>Chromadorea</taxon>
        <taxon>Rhabditida</taxon>
        <taxon>Rhabditina</taxon>
        <taxon>Rhabditomorpha</taxon>
        <taxon>Strongyloidea</taxon>
        <taxon>Strongylidae</taxon>
        <taxon>Cylicocyclus</taxon>
    </lineage>
</organism>
<reference evidence="1" key="1">
    <citation type="submission" date="2023-07" db="EMBL/GenBank/DDBJ databases">
        <authorList>
            <consortium name="CYATHOMIX"/>
        </authorList>
    </citation>
    <scope>NUCLEOTIDE SEQUENCE</scope>
    <source>
        <strain evidence="1">N/A</strain>
    </source>
</reference>